<sequence>MGDLDGPLEYDITELALLLKSIGFQMQSFEFQKSENKTKDIEIDINCHASGIKTKFILASKKCTCPPKPLENNNTFWEIQARSPSSPAKVRIREIYFLNRMILAFVCIKFIFPLAKNIVKDSSCALLPEINKKTASLARSTLVMLLQHYKNDLDLKAPDTKSALTNNLNELSPTCLSPKKIGSNIGSCRFSTPLTSTDPATQSTQDAQSRPNVPKINIENCEKRSNDGKSDDFASPKFIENLGMSSVIFPSPQINKTDNDRDVYVIESISRARKELDAALLHLKCNITRDISESSILQNATPQTNKSICAAIRNSDGITKRRASLGSNDSAYKL</sequence>
<accession>A0A7R8UW04</accession>
<dbReference type="InParanoid" id="A0A7R8UW04"/>
<keyword evidence="3" id="KW-1185">Reference proteome</keyword>
<evidence type="ECO:0000313" key="3">
    <source>
        <dbReference type="Proteomes" id="UP000594454"/>
    </source>
</evidence>
<feature type="region of interest" description="Disordered" evidence="1">
    <location>
        <begin position="196"/>
        <end position="215"/>
    </location>
</feature>
<protein>
    <submittedName>
        <fullName evidence="2">Uncharacterized protein</fullName>
    </submittedName>
</protein>
<gene>
    <name evidence="2" type="ORF">HERILL_LOCUS10669</name>
</gene>
<dbReference type="OrthoDB" id="8047385at2759"/>
<dbReference type="Proteomes" id="UP000594454">
    <property type="component" value="Chromosome 4"/>
</dbReference>
<evidence type="ECO:0000256" key="1">
    <source>
        <dbReference type="SAM" id="MobiDB-lite"/>
    </source>
</evidence>
<evidence type="ECO:0000313" key="2">
    <source>
        <dbReference type="EMBL" id="CAD7088002.1"/>
    </source>
</evidence>
<dbReference type="AlphaFoldDB" id="A0A7R8UW04"/>
<organism evidence="2 3">
    <name type="scientific">Hermetia illucens</name>
    <name type="common">Black soldier fly</name>
    <dbReference type="NCBI Taxonomy" id="343691"/>
    <lineage>
        <taxon>Eukaryota</taxon>
        <taxon>Metazoa</taxon>
        <taxon>Ecdysozoa</taxon>
        <taxon>Arthropoda</taxon>
        <taxon>Hexapoda</taxon>
        <taxon>Insecta</taxon>
        <taxon>Pterygota</taxon>
        <taxon>Neoptera</taxon>
        <taxon>Endopterygota</taxon>
        <taxon>Diptera</taxon>
        <taxon>Brachycera</taxon>
        <taxon>Stratiomyomorpha</taxon>
        <taxon>Stratiomyidae</taxon>
        <taxon>Hermetiinae</taxon>
        <taxon>Hermetia</taxon>
    </lineage>
</organism>
<dbReference type="EMBL" id="LR899012">
    <property type="protein sequence ID" value="CAD7088002.1"/>
    <property type="molecule type" value="Genomic_DNA"/>
</dbReference>
<feature type="compositionally biased region" description="Polar residues" evidence="1">
    <location>
        <begin position="196"/>
        <end position="211"/>
    </location>
</feature>
<proteinExistence type="predicted"/>
<name>A0A7R8UW04_HERIL</name>
<reference evidence="2 3" key="1">
    <citation type="submission" date="2020-11" db="EMBL/GenBank/DDBJ databases">
        <authorList>
            <person name="Wallbank WR R."/>
            <person name="Pardo Diaz C."/>
            <person name="Kozak K."/>
            <person name="Martin S."/>
            <person name="Jiggins C."/>
            <person name="Moest M."/>
            <person name="Warren A I."/>
            <person name="Generalovic N T."/>
            <person name="Byers J.R.P. K."/>
            <person name="Montejo-Kovacevich G."/>
            <person name="Yen C E."/>
        </authorList>
    </citation>
    <scope>NUCLEOTIDE SEQUENCE [LARGE SCALE GENOMIC DNA]</scope>
</reference>